<keyword evidence="1" id="KW-0472">Membrane</keyword>
<feature type="transmembrane region" description="Helical" evidence="1">
    <location>
        <begin position="6"/>
        <end position="29"/>
    </location>
</feature>
<comment type="caution">
    <text evidence="2">The sequence shown here is derived from an EMBL/GenBank/DDBJ whole genome shotgun (WGS) entry which is preliminary data.</text>
</comment>
<sequence length="112" mass="12397">MTNTLSVLKFITIFVGGAFCAIFILSLLFQSRETKVLGAHTQKIQELVDQKEQEQLSGLAKLFNKAILAIEESPILAPIFKTTNNVNTAMESVKNLPTDQRKALCSQICPNE</sequence>
<protein>
    <submittedName>
        <fullName evidence="2">Uncharacterized protein</fullName>
    </submittedName>
</protein>
<accession>A0A1G1UZY8</accession>
<name>A0A1G1UZY8_9BACT</name>
<organism evidence="2 3">
    <name type="scientific">Candidatus Blackburnbacteria bacterium RIFCSPHIGHO2_01_FULL_43_15b</name>
    <dbReference type="NCBI Taxonomy" id="1797513"/>
    <lineage>
        <taxon>Bacteria</taxon>
        <taxon>Candidatus Blackburniibacteriota</taxon>
    </lineage>
</organism>
<dbReference type="Proteomes" id="UP000177967">
    <property type="component" value="Unassembled WGS sequence"/>
</dbReference>
<gene>
    <name evidence="2" type="ORF">A2782_04215</name>
</gene>
<dbReference type="EMBL" id="MHBW01000023">
    <property type="protein sequence ID" value="OGY08694.1"/>
    <property type="molecule type" value="Genomic_DNA"/>
</dbReference>
<keyword evidence="1" id="KW-1133">Transmembrane helix</keyword>
<proteinExistence type="predicted"/>
<evidence type="ECO:0000313" key="3">
    <source>
        <dbReference type="Proteomes" id="UP000177967"/>
    </source>
</evidence>
<keyword evidence="1" id="KW-0812">Transmembrane</keyword>
<evidence type="ECO:0000256" key="1">
    <source>
        <dbReference type="SAM" id="Phobius"/>
    </source>
</evidence>
<reference evidence="2 3" key="1">
    <citation type="journal article" date="2016" name="Nat. Commun.">
        <title>Thousands of microbial genomes shed light on interconnected biogeochemical processes in an aquifer system.</title>
        <authorList>
            <person name="Anantharaman K."/>
            <person name="Brown C.T."/>
            <person name="Hug L.A."/>
            <person name="Sharon I."/>
            <person name="Castelle C.J."/>
            <person name="Probst A.J."/>
            <person name="Thomas B.C."/>
            <person name="Singh A."/>
            <person name="Wilkins M.J."/>
            <person name="Karaoz U."/>
            <person name="Brodie E.L."/>
            <person name="Williams K.H."/>
            <person name="Hubbard S.S."/>
            <person name="Banfield J.F."/>
        </authorList>
    </citation>
    <scope>NUCLEOTIDE SEQUENCE [LARGE SCALE GENOMIC DNA]</scope>
</reference>
<evidence type="ECO:0000313" key="2">
    <source>
        <dbReference type="EMBL" id="OGY08694.1"/>
    </source>
</evidence>
<dbReference type="AlphaFoldDB" id="A0A1G1UZY8"/>
<dbReference type="STRING" id="1797513.A2782_04215"/>